<reference evidence="2" key="1">
    <citation type="journal article" date="2020" name="BMC Genomics">
        <title>Correction to: Identification and distribution of gene clusters required for synthesis of sphingolipid metabolism inhibitors in diverse species of the filamentous fungus Fusarium.</title>
        <authorList>
            <person name="Kim H.S."/>
            <person name="Lohmar J.M."/>
            <person name="Busman M."/>
            <person name="Brown D.W."/>
            <person name="Naumann T.A."/>
            <person name="Divon H.H."/>
            <person name="Lysoe E."/>
            <person name="Uhlig S."/>
            <person name="Proctor R.H."/>
        </authorList>
    </citation>
    <scope>NUCLEOTIDE SEQUENCE</scope>
    <source>
        <strain evidence="2">NRRL 20472</strain>
    </source>
</reference>
<feature type="compositionally biased region" description="Polar residues" evidence="1">
    <location>
        <begin position="23"/>
        <end position="46"/>
    </location>
</feature>
<dbReference type="EMBL" id="JABEXW010000492">
    <property type="protein sequence ID" value="KAF4963146.1"/>
    <property type="molecule type" value="Genomic_DNA"/>
</dbReference>
<reference evidence="2" key="2">
    <citation type="submission" date="2020-05" db="EMBL/GenBank/DDBJ databases">
        <authorList>
            <person name="Kim H.-S."/>
            <person name="Proctor R.H."/>
            <person name="Brown D.W."/>
        </authorList>
    </citation>
    <scope>NUCLEOTIDE SEQUENCE</scope>
    <source>
        <strain evidence="2">NRRL 20472</strain>
    </source>
</reference>
<evidence type="ECO:0000256" key="1">
    <source>
        <dbReference type="SAM" id="MobiDB-lite"/>
    </source>
</evidence>
<sequence length="461" mass="51935">MGCVSSKENAENPDLTAGRSALNEDQPNNNQSTSKQQVSRTYTIVTPTPRPHDGYADEDLPPYMSTAQERSAELILKVLQQGLNLRSHDTVNAFNNCKHRRLKIWIDDNPALGKSTRKAILLSALYLFLIGKGTMCDMEFLWMSRSNLESQEIEEEDREKAKALHRLMKTDNWGTACNMINNESGLEGLGLKEWLKSQTDHSAGLQRHSTADATRSSRNVERPSEKHARLLVEARNLMTQYFVGWELKDIDMEELVKLDREAVKEAEKQTRIRNSVSFTLERETGAYKREVERGGAGTPTTVVLLVGSPIVEAEKNSVIKCQEDTGFTSKSSRYTVTGDIFCIQTLAFTEFMPRDSVQRFQQIDNAFSGNQDINDLTEVTESTLLEYGPTAKLFQKVLNSHLQSVDKSSMATKDMYGRQRLCADGGQIVFPRIEEVMKIFERDIEDSEDGNDHAIHVPGAN</sequence>
<dbReference type="Proteomes" id="UP000622797">
    <property type="component" value="Unassembled WGS sequence"/>
</dbReference>
<accession>A0A8H4TS87</accession>
<evidence type="ECO:0000313" key="3">
    <source>
        <dbReference type="Proteomes" id="UP000622797"/>
    </source>
</evidence>
<dbReference type="AlphaFoldDB" id="A0A8H4TS87"/>
<feature type="region of interest" description="Disordered" evidence="1">
    <location>
        <begin position="1"/>
        <end position="62"/>
    </location>
</feature>
<proteinExistence type="predicted"/>
<feature type="region of interest" description="Disordered" evidence="1">
    <location>
        <begin position="201"/>
        <end position="224"/>
    </location>
</feature>
<keyword evidence="3" id="KW-1185">Reference proteome</keyword>
<organism evidence="2 3">
    <name type="scientific">Fusarium sarcochroum</name>
    <dbReference type="NCBI Taxonomy" id="1208366"/>
    <lineage>
        <taxon>Eukaryota</taxon>
        <taxon>Fungi</taxon>
        <taxon>Dikarya</taxon>
        <taxon>Ascomycota</taxon>
        <taxon>Pezizomycotina</taxon>
        <taxon>Sordariomycetes</taxon>
        <taxon>Hypocreomycetidae</taxon>
        <taxon>Hypocreales</taxon>
        <taxon>Nectriaceae</taxon>
        <taxon>Fusarium</taxon>
        <taxon>Fusarium lateritium species complex</taxon>
    </lineage>
</organism>
<feature type="compositionally biased region" description="Polar residues" evidence="1">
    <location>
        <begin position="207"/>
        <end position="217"/>
    </location>
</feature>
<evidence type="ECO:0000313" key="2">
    <source>
        <dbReference type="EMBL" id="KAF4963146.1"/>
    </source>
</evidence>
<protein>
    <submittedName>
        <fullName evidence="2">Uncharacterized protein</fullName>
    </submittedName>
</protein>
<comment type="caution">
    <text evidence="2">The sequence shown here is derived from an EMBL/GenBank/DDBJ whole genome shotgun (WGS) entry which is preliminary data.</text>
</comment>
<gene>
    <name evidence="2" type="ORF">FSARC_8811</name>
</gene>
<name>A0A8H4TS87_9HYPO</name>
<dbReference type="OrthoDB" id="4818194at2759"/>